<name>A0A450UD91_9GAMM</name>
<protein>
    <submittedName>
        <fullName evidence="2">Predicted nucleic-acid-binding protein, contains PIN domain</fullName>
    </submittedName>
</protein>
<dbReference type="Pfam" id="PF01850">
    <property type="entry name" value="PIN"/>
    <property type="match status" value="1"/>
</dbReference>
<dbReference type="InterPro" id="IPR029060">
    <property type="entry name" value="PIN-like_dom_sf"/>
</dbReference>
<reference evidence="2" key="1">
    <citation type="submission" date="2019-02" db="EMBL/GenBank/DDBJ databases">
        <authorList>
            <person name="Gruber-Vodicka R. H."/>
            <person name="Seah K. B. B."/>
        </authorList>
    </citation>
    <scope>NUCLEOTIDE SEQUENCE</scope>
    <source>
        <strain evidence="3">BECK_M6</strain>
        <strain evidence="2">BECK_M7</strain>
    </source>
</reference>
<dbReference type="CDD" id="cd18683">
    <property type="entry name" value="PIN_VapC-like"/>
    <property type="match status" value="1"/>
</dbReference>
<evidence type="ECO:0000313" key="3">
    <source>
        <dbReference type="EMBL" id="VFJ97772.1"/>
    </source>
</evidence>
<dbReference type="InterPro" id="IPR002716">
    <property type="entry name" value="PIN_dom"/>
</dbReference>
<evidence type="ECO:0000259" key="1">
    <source>
        <dbReference type="Pfam" id="PF01850"/>
    </source>
</evidence>
<dbReference type="EMBL" id="CAADFH010000073">
    <property type="protein sequence ID" value="VFJ97772.1"/>
    <property type="molecule type" value="Genomic_DNA"/>
</dbReference>
<dbReference type="Gene3D" id="3.40.50.1010">
    <property type="entry name" value="5'-nuclease"/>
    <property type="match status" value="1"/>
</dbReference>
<gene>
    <name evidence="3" type="ORF">BECKLFY1418A_GA0070994_107316</name>
    <name evidence="2" type="ORF">BECKLFY1418B_GA0070995_101946</name>
</gene>
<dbReference type="EMBL" id="CAADFF010000019">
    <property type="protein sequence ID" value="VFJ90376.1"/>
    <property type="molecule type" value="Genomic_DNA"/>
</dbReference>
<dbReference type="SUPFAM" id="SSF88723">
    <property type="entry name" value="PIN domain-like"/>
    <property type="match status" value="1"/>
</dbReference>
<feature type="domain" description="PIN" evidence="1">
    <location>
        <begin position="4"/>
        <end position="123"/>
    </location>
</feature>
<proteinExistence type="predicted"/>
<evidence type="ECO:0000313" key="2">
    <source>
        <dbReference type="EMBL" id="VFJ90376.1"/>
    </source>
</evidence>
<accession>A0A450UD91</accession>
<sequence>MIGIDTNVLVRYLTQDDPIQSPKATRLIESLTPGLQGYITLVSVIELVWVLSGCYGCGRVEIAEILKRLLRAEEFVIAEIDVLQETIPYYETSHGDFADCLIERLTHKAGCRQTFTFDRGVAKHCGMTLIQ</sequence>
<organism evidence="2">
    <name type="scientific">Candidatus Kentrum sp. LFY</name>
    <dbReference type="NCBI Taxonomy" id="2126342"/>
    <lineage>
        <taxon>Bacteria</taxon>
        <taxon>Pseudomonadati</taxon>
        <taxon>Pseudomonadota</taxon>
        <taxon>Gammaproteobacteria</taxon>
        <taxon>Candidatus Kentrum</taxon>
    </lineage>
</organism>
<dbReference type="AlphaFoldDB" id="A0A450UD91"/>